<organism evidence="2">
    <name type="scientific">Arundo donax</name>
    <name type="common">Giant reed</name>
    <name type="synonym">Donax arundinaceus</name>
    <dbReference type="NCBI Taxonomy" id="35708"/>
    <lineage>
        <taxon>Eukaryota</taxon>
        <taxon>Viridiplantae</taxon>
        <taxon>Streptophyta</taxon>
        <taxon>Embryophyta</taxon>
        <taxon>Tracheophyta</taxon>
        <taxon>Spermatophyta</taxon>
        <taxon>Magnoliopsida</taxon>
        <taxon>Liliopsida</taxon>
        <taxon>Poales</taxon>
        <taxon>Poaceae</taxon>
        <taxon>PACMAD clade</taxon>
        <taxon>Arundinoideae</taxon>
        <taxon>Arundineae</taxon>
        <taxon>Arundo</taxon>
    </lineage>
</organism>
<proteinExistence type="predicted"/>
<accession>A0A0A9BZ53</accession>
<evidence type="ECO:0000256" key="1">
    <source>
        <dbReference type="SAM" id="MobiDB-lite"/>
    </source>
</evidence>
<evidence type="ECO:0000313" key="2">
    <source>
        <dbReference type="EMBL" id="JAD64537.1"/>
    </source>
</evidence>
<dbReference type="AlphaFoldDB" id="A0A0A9BZ53"/>
<reference evidence="2" key="2">
    <citation type="journal article" date="2015" name="Data Brief">
        <title>Shoot transcriptome of the giant reed, Arundo donax.</title>
        <authorList>
            <person name="Barrero R.A."/>
            <person name="Guerrero F.D."/>
            <person name="Moolhuijzen P."/>
            <person name="Goolsby J.A."/>
            <person name="Tidwell J."/>
            <person name="Bellgard S.E."/>
            <person name="Bellgard M.I."/>
        </authorList>
    </citation>
    <scope>NUCLEOTIDE SEQUENCE</scope>
    <source>
        <tissue evidence="2">Shoot tissue taken approximately 20 cm above the soil surface</tissue>
    </source>
</reference>
<sequence>MQDKKKSRVFCENPTNLVQEKKQRSKCAGHGRRNSIQKTREYH</sequence>
<reference evidence="2" key="1">
    <citation type="submission" date="2014-09" db="EMBL/GenBank/DDBJ databases">
        <authorList>
            <person name="Magalhaes I.L.F."/>
            <person name="Oliveira U."/>
            <person name="Santos F.R."/>
            <person name="Vidigal T.H.D.A."/>
            <person name="Brescovit A.D."/>
            <person name="Santos A.J."/>
        </authorList>
    </citation>
    <scope>NUCLEOTIDE SEQUENCE</scope>
    <source>
        <tissue evidence="2">Shoot tissue taken approximately 20 cm above the soil surface</tissue>
    </source>
</reference>
<dbReference type="EMBL" id="GBRH01233358">
    <property type="protein sequence ID" value="JAD64537.1"/>
    <property type="molecule type" value="Transcribed_RNA"/>
</dbReference>
<feature type="compositionally biased region" description="Basic residues" evidence="1">
    <location>
        <begin position="23"/>
        <end position="35"/>
    </location>
</feature>
<feature type="region of interest" description="Disordered" evidence="1">
    <location>
        <begin position="1"/>
        <end position="43"/>
    </location>
</feature>
<protein>
    <submittedName>
        <fullName evidence="2">Uncharacterized protein</fullName>
    </submittedName>
</protein>
<name>A0A0A9BZ53_ARUDO</name>